<dbReference type="NCBIfam" id="TIGR01549">
    <property type="entry name" value="HAD-SF-IA-v1"/>
    <property type="match status" value="1"/>
</dbReference>
<accession>A0ABX1JNT0</accession>
<reference evidence="8 9" key="1">
    <citation type="submission" date="2020-04" db="EMBL/GenBank/DDBJ databases">
        <authorList>
            <person name="Liu S."/>
        </authorList>
    </citation>
    <scope>NUCLEOTIDE SEQUENCE [LARGE SCALE GENOMIC DNA]</scope>
    <source>
        <strain evidence="8 9">CGMCC 1.15091</strain>
    </source>
</reference>
<dbReference type="PANTHER" id="PTHR42891:SF1">
    <property type="entry name" value="D-GLYCERO-BETA-D-MANNO-HEPTOSE-1,7-BISPHOSPHATE 7-PHOSPHATASE"/>
    <property type="match status" value="1"/>
</dbReference>
<evidence type="ECO:0000256" key="2">
    <source>
        <dbReference type="ARBA" id="ARBA00022490"/>
    </source>
</evidence>
<comment type="caution">
    <text evidence="8">The sequence shown here is derived from an EMBL/GenBank/DDBJ whole genome shotgun (WGS) entry which is preliminary data.</text>
</comment>
<organism evidence="8 9">
    <name type="scientific">Arthrobacter deserti</name>
    <dbReference type="NCBI Taxonomy" id="1742687"/>
    <lineage>
        <taxon>Bacteria</taxon>
        <taxon>Bacillati</taxon>
        <taxon>Actinomycetota</taxon>
        <taxon>Actinomycetes</taxon>
        <taxon>Micrococcales</taxon>
        <taxon>Micrococcaceae</taxon>
        <taxon>Arthrobacter</taxon>
    </lineage>
</organism>
<proteinExistence type="inferred from homology"/>
<keyword evidence="9" id="KW-1185">Reference proteome</keyword>
<dbReference type="NCBIfam" id="TIGR01656">
    <property type="entry name" value="Histidinol-ppas"/>
    <property type="match status" value="1"/>
</dbReference>
<dbReference type="Proteomes" id="UP000523795">
    <property type="component" value="Unassembled WGS sequence"/>
</dbReference>
<dbReference type="Gene3D" id="3.40.50.1000">
    <property type="entry name" value="HAD superfamily/HAD-like"/>
    <property type="match status" value="1"/>
</dbReference>
<evidence type="ECO:0000256" key="7">
    <source>
        <dbReference type="PIRNR" id="PIRNR004682"/>
    </source>
</evidence>
<keyword evidence="2 7" id="KW-0963">Cytoplasm</keyword>
<comment type="similarity">
    <text evidence="7">Belongs to the gmhB family.</text>
</comment>
<evidence type="ECO:0000256" key="4">
    <source>
        <dbReference type="ARBA" id="ARBA00022801"/>
    </source>
</evidence>
<evidence type="ECO:0000313" key="8">
    <source>
        <dbReference type="EMBL" id="NKX50029.1"/>
    </source>
</evidence>
<evidence type="ECO:0000256" key="1">
    <source>
        <dbReference type="ARBA" id="ARBA00004496"/>
    </source>
</evidence>
<dbReference type="InterPro" id="IPR004446">
    <property type="entry name" value="Heptose_bisP_phosphatase"/>
</dbReference>
<evidence type="ECO:0000256" key="6">
    <source>
        <dbReference type="ARBA" id="ARBA00031828"/>
    </source>
</evidence>
<dbReference type="NCBIfam" id="TIGR01509">
    <property type="entry name" value="HAD-SF-IA-v3"/>
    <property type="match status" value="1"/>
</dbReference>
<evidence type="ECO:0000313" key="9">
    <source>
        <dbReference type="Proteomes" id="UP000523795"/>
    </source>
</evidence>
<dbReference type="SUPFAM" id="SSF56784">
    <property type="entry name" value="HAD-like"/>
    <property type="match status" value="1"/>
</dbReference>
<dbReference type="EC" id="3.1.3.-" evidence="7"/>
<protein>
    <recommendedName>
        <fullName evidence="6 7">D,D-heptose 1,7-bisphosphate phosphatase</fullName>
        <ecNumber evidence="7">3.1.3.-</ecNumber>
    </recommendedName>
</protein>
<dbReference type="CDD" id="cd07503">
    <property type="entry name" value="HAD_HisB-N"/>
    <property type="match status" value="1"/>
</dbReference>
<dbReference type="InterPro" id="IPR023214">
    <property type="entry name" value="HAD_sf"/>
</dbReference>
<dbReference type="InterPro" id="IPR036412">
    <property type="entry name" value="HAD-like_sf"/>
</dbReference>
<dbReference type="InterPro" id="IPR006549">
    <property type="entry name" value="HAD-SF_hydro_IIIA"/>
</dbReference>
<name>A0ABX1JNT0_9MICC</name>
<evidence type="ECO:0000256" key="3">
    <source>
        <dbReference type="ARBA" id="ARBA00022723"/>
    </source>
</evidence>
<dbReference type="InterPro" id="IPR006439">
    <property type="entry name" value="HAD-SF_hydro_IA"/>
</dbReference>
<keyword evidence="3" id="KW-0479">Metal-binding</keyword>
<dbReference type="GO" id="GO:0016787">
    <property type="term" value="F:hydrolase activity"/>
    <property type="evidence" value="ECO:0007669"/>
    <property type="project" value="UniProtKB-KW"/>
</dbReference>
<dbReference type="PANTHER" id="PTHR42891">
    <property type="entry name" value="D-GLYCERO-BETA-D-MANNO-HEPTOSE-1,7-BISPHOSPHATE 7-PHOSPHATASE"/>
    <property type="match status" value="1"/>
</dbReference>
<evidence type="ECO:0000256" key="5">
    <source>
        <dbReference type="ARBA" id="ARBA00023277"/>
    </source>
</evidence>
<keyword evidence="4 7" id="KW-0378">Hydrolase</keyword>
<comment type="subcellular location">
    <subcellularLocation>
        <location evidence="1 7">Cytoplasm</location>
    </subcellularLocation>
</comment>
<dbReference type="InterPro" id="IPR006543">
    <property type="entry name" value="Histidinol-phos"/>
</dbReference>
<sequence length="179" mass="18562">MGRPTQTPPRAVLFDRDGTLVVDVPYNPDPELVRPMPGAAAVLESLRRAGIRCGVATNQSGIARGLLDEEQVRAVNARVEQLLGPFDVWEVCPHGPDDGCACRKPAPGMLLSACRRLGLDPSQVAFIGDIGADMEAARAAGAAAVLVPTPVTRPEEIAAAPAVAADLAEAVGLLLGTAR</sequence>
<dbReference type="EMBL" id="JAAZSR010000056">
    <property type="protein sequence ID" value="NKX50029.1"/>
    <property type="molecule type" value="Genomic_DNA"/>
</dbReference>
<dbReference type="NCBIfam" id="TIGR01662">
    <property type="entry name" value="HAD-SF-IIIA"/>
    <property type="match status" value="1"/>
</dbReference>
<keyword evidence="5 7" id="KW-0119">Carbohydrate metabolism</keyword>
<gene>
    <name evidence="8" type="ORF">HER39_05460</name>
</gene>
<dbReference type="PIRSF" id="PIRSF004682">
    <property type="entry name" value="GmhB"/>
    <property type="match status" value="1"/>
</dbReference>
<dbReference type="Pfam" id="PF00702">
    <property type="entry name" value="Hydrolase"/>
    <property type="match status" value="1"/>
</dbReference>